<accession>A0A974A2Y2</accession>
<gene>
    <name evidence="2" type="ORF">HAP48_026615</name>
</gene>
<evidence type="ECO:0000313" key="2">
    <source>
        <dbReference type="EMBL" id="NVI46468.1"/>
    </source>
</evidence>
<dbReference type="EMBL" id="JAAOLE020000001">
    <property type="protein sequence ID" value="NVI46468.1"/>
    <property type="molecule type" value="Genomic_DNA"/>
</dbReference>
<dbReference type="RefSeq" id="WP_166205789.1">
    <property type="nucleotide sequence ID" value="NZ_CP088285.1"/>
</dbReference>
<comment type="caution">
    <text evidence="2">The sequence shown here is derived from an EMBL/GenBank/DDBJ whole genome shotgun (WGS) entry which is preliminary data.</text>
</comment>
<proteinExistence type="predicted"/>
<feature type="region of interest" description="Disordered" evidence="1">
    <location>
        <begin position="67"/>
        <end position="92"/>
    </location>
</feature>
<reference evidence="2" key="1">
    <citation type="submission" date="2020-06" db="EMBL/GenBank/DDBJ databases">
        <title>Whole Genome Sequence of Bradyrhizobium sp. Strain 1S1.</title>
        <authorList>
            <person name="Bromfield E.S.P."/>
            <person name="Cloutier S."/>
        </authorList>
    </citation>
    <scope>NUCLEOTIDE SEQUENCE [LARGE SCALE GENOMIC DNA]</scope>
    <source>
        <strain evidence="2">1S1</strain>
    </source>
</reference>
<name>A0A974A2Y2_9BRAD</name>
<sequence>MSIICMRCKPSKPGPRKLVPSRVIESRVIHSHVLVNGRSTRTRTMRRRRECLGCGFRWTTLEYAEPAKRGASHGQFGKTKTKETNSERQSVQ</sequence>
<evidence type="ECO:0000256" key="1">
    <source>
        <dbReference type="SAM" id="MobiDB-lite"/>
    </source>
</evidence>
<protein>
    <submittedName>
        <fullName evidence="2">Uncharacterized protein</fullName>
    </submittedName>
</protein>
<dbReference type="AlphaFoldDB" id="A0A974A2Y2"/>
<organism evidence="2">
    <name type="scientific">Bradyrhizobium septentrionale</name>
    <dbReference type="NCBI Taxonomy" id="1404411"/>
    <lineage>
        <taxon>Bacteria</taxon>
        <taxon>Pseudomonadati</taxon>
        <taxon>Pseudomonadota</taxon>
        <taxon>Alphaproteobacteria</taxon>
        <taxon>Hyphomicrobiales</taxon>
        <taxon>Nitrobacteraceae</taxon>
        <taxon>Bradyrhizobium</taxon>
    </lineage>
</organism>